<dbReference type="Pfam" id="PF02749">
    <property type="entry name" value="QRPTase_N"/>
    <property type="match status" value="1"/>
</dbReference>
<dbReference type="GO" id="GO:0005737">
    <property type="term" value="C:cytoplasm"/>
    <property type="evidence" value="ECO:0007669"/>
    <property type="project" value="TreeGrafter"/>
</dbReference>
<feature type="domain" description="Quinolinate phosphoribosyl transferase N-terminal" evidence="14">
    <location>
        <begin position="28"/>
        <end position="113"/>
    </location>
</feature>
<evidence type="ECO:0000256" key="5">
    <source>
        <dbReference type="ARBA" id="ARBA00011944"/>
    </source>
</evidence>
<evidence type="ECO:0000313" key="16">
    <source>
        <dbReference type="Proteomes" id="UP000317730"/>
    </source>
</evidence>
<evidence type="ECO:0000256" key="11">
    <source>
        <dbReference type="ARBA" id="ARBA00069173"/>
    </source>
</evidence>
<dbReference type="GO" id="GO:0009435">
    <property type="term" value="P:NAD+ biosynthetic process"/>
    <property type="evidence" value="ECO:0007669"/>
    <property type="project" value="UniProtKB-UniPathway"/>
</dbReference>
<dbReference type="InterPro" id="IPR013785">
    <property type="entry name" value="Aldolase_TIM"/>
</dbReference>
<dbReference type="GO" id="GO:0034213">
    <property type="term" value="P:quinolinate catabolic process"/>
    <property type="evidence" value="ECO:0007669"/>
    <property type="project" value="TreeGrafter"/>
</dbReference>
<dbReference type="Gene3D" id="3.20.20.70">
    <property type="entry name" value="Aldolase class I"/>
    <property type="match status" value="1"/>
</dbReference>
<keyword evidence="7 12" id="KW-0328">Glycosyltransferase</keyword>
<dbReference type="Gene3D" id="3.90.1170.20">
    <property type="entry name" value="Quinolinate phosphoribosyl transferase, N-terminal domain"/>
    <property type="match status" value="1"/>
</dbReference>
<evidence type="ECO:0000256" key="8">
    <source>
        <dbReference type="ARBA" id="ARBA00022679"/>
    </source>
</evidence>
<dbReference type="PANTHER" id="PTHR32179:SF3">
    <property type="entry name" value="NICOTINATE-NUCLEOTIDE PYROPHOSPHORYLASE [CARBOXYLATING]"/>
    <property type="match status" value="1"/>
</dbReference>
<proteinExistence type="inferred from homology"/>
<accession>A0A4Y3TUD2</accession>
<dbReference type="SUPFAM" id="SSF51690">
    <property type="entry name" value="Nicotinate/Quinolinate PRTase C-terminal domain-like"/>
    <property type="match status" value="1"/>
</dbReference>
<comment type="similarity">
    <text evidence="3 12">Belongs to the NadC/ModD family.</text>
</comment>
<evidence type="ECO:0000256" key="6">
    <source>
        <dbReference type="ARBA" id="ARBA00022642"/>
    </source>
</evidence>
<dbReference type="InterPro" id="IPR027277">
    <property type="entry name" value="NadC/ModD"/>
</dbReference>
<gene>
    <name evidence="15" type="primary">nadC</name>
    <name evidence="15" type="ORF">APE01nite_18330</name>
</gene>
<evidence type="ECO:0000256" key="12">
    <source>
        <dbReference type="PIRNR" id="PIRNR006250"/>
    </source>
</evidence>
<comment type="caution">
    <text evidence="15">The sequence shown here is derived from an EMBL/GenBank/DDBJ whole genome shotgun (WGS) entry which is preliminary data.</text>
</comment>
<dbReference type="FunFam" id="3.90.1170.20:FF:000001">
    <property type="entry name" value="Nicotinate-nucleotide diphosphorylase (Carboxylating)"/>
    <property type="match status" value="1"/>
</dbReference>
<evidence type="ECO:0000256" key="10">
    <source>
        <dbReference type="ARBA" id="ARBA00047445"/>
    </source>
</evidence>
<evidence type="ECO:0000313" key="15">
    <source>
        <dbReference type="EMBL" id="GEB86036.1"/>
    </source>
</evidence>
<comment type="subunit">
    <text evidence="4">Hexamer formed by 3 homodimers.</text>
</comment>
<dbReference type="InterPro" id="IPR037128">
    <property type="entry name" value="Quinolinate_PRibosylTase_N_sf"/>
</dbReference>
<evidence type="ECO:0000256" key="1">
    <source>
        <dbReference type="ARBA" id="ARBA00003237"/>
    </source>
</evidence>
<dbReference type="SUPFAM" id="SSF54675">
    <property type="entry name" value="Nicotinate/Quinolinate PRTase N-terminal domain-like"/>
    <property type="match status" value="1"/>
</dbReference>
<dbReference type="GO" id="GO:0004514">
    <property type="term" value="F:nicotinate-nucleotide diphosphorylase (carboxylating) activity"/>
    <property type="evidence" value="ECO:0007669"/>
    <property type="project" value="UniProtKB-EC"/>
</dbReference>
<keyword evidence="16" id="KW-1185">Reference proteome</keyword>
<dbReference type="FunFam" id="3.20.20.70:FF:000030">
    <property type="entry name" value="Nicotinate-nucleotide pyrophosphorylase, carboxylating"/>
    <property type="match status" value="1"/>
</dbReference>
<feature type="domain" description="Quinolinate phosphoribosyl transferase C-terminal" evidence="13">
    <location>
        <begin position="115"/>
        <end position="282"/>
    </location>
</feature>
<dbReference type="CDD" id="cd01572">
    <property type="entry name" value="QPRTase"/>
    <property type="match status" value="1"/>
</dbReference>
<evidence type="ECO:0000256" key="3">
    <source>
        <dbReference type="ARBA" id="ARBA00009400"/>
    </source>
</evidence>
<evidence type="ECO:0000259" key="13">
    <source>
        <dbReference type="Pfam" id="PF01729"/>
    </source>
</evidence>
<dbReference type="EC" id="2.4.2.19" evidence="5"/>
<comment type="catalytic activity">
    <reaction evidence="10">
        <text>nicotinate beta-D-ribonucleotide + CO2 + diphosphate = quinolinate + 5-phospho-alpha-D-ribose 1-diphosphate + 2 H(+)</text>
        <dbReference type="Rhea" id="RHEA:12733"/>
        <dbReference type="ChEBI" id="CHEBI:15378"/>
        <dbReference type="ChEBI" id="CHEBI:16526"/>
        <dbReference type="ChEBI" id="CHEBI:29959"/>
        <dbReference type="ChEBI" id="CHEBI:33019"/>
        <dbReference type="ChEBI" id="CHEBI:57502"/>
        <dbReference type="ChEBI" id="CHEBI:58017"/>
        <dbReference type="EC" id="2.4.2.19"/>
    </reaction>
</comment>
<comment type="function">
    <text evidence="1">Involved in the catabolism of quinolinic acid (QA).</text>
</comment>
<sequence>MLLPPLPLPLWEGVIRAALLEDLGTAGDITTQALLKPGQRLTATFRARERGVLAGLEGARLAFTLLDPHCAFTPHKQDGAAIKPGDVLATVNAGAETVLAGERTALNLLSHLSGIATTTSQVVNAVSATKARVCCTRKTLPGLRAVQKYAVRAGGGSNHRFRLDDAILIKDNHLALAGGDVVYTLRAARAQAGHLVSIELEVDTLTQLETALSCNVADAYLLDNMPPATLRTAVSMIDGRAIAEASGGITPTNAAEIAGTGVDILSLGWLTHSVKALDIGLDID</sequence>
<evidence type="ECO:0000256" key="2">
    <source>
        <dbReference type="ARBA" id="ARBA00004893"/>
    </source>
</evidence>
<dbReference type="Proteomes" id="UP000317730">
    <property type="component" value="Unassembled WGS sequence"/>
</dbReference>
<dbReference type="UniPathway" id="UPA00253">
    <property type="reaction ID" value="UER00331"/>
</dbReference>
<dbReference type="PANTHER" id="PTHR32179">
    <property type="entry name" value="NICOTINATE-NUCLEOTIDE PYROPHOSPHORYLASE [CARBOXYLATING]"/>
    <property type="match status" value="1"/>
</dbReference>
<dbReference type="OrthoDB" id="9782546at2"/>
<dbReference type="PIRSF" id="PIRSF006250">
    <property type="entry name" value="NadC_ModD"/>
    <property type="match status" value="1"/>
</dbReference>
<dbReference type="NCBIfam" id="TIGR00078">
    <property type="entry name" value="nadC"/>
    <property type="match status" value="1"/>
</dbReference>
<dbReference type="Pfam" id="PF01729">
    <property type="entry name" value="QRPTase_C"/>
    <property type="match status" value="1"/>
</dbReference>
<name>A0A4Y3TUD2_9PROT</name>
<dbReference type="RefSeq" id="WP_141376795.1">
    <property type="nucleotide sequence ID" value="NZ_BAPL01000032.1"/>
</dbReference>
<comment type="pathway">
    <text evidence="2">Cofactor biosynthesis; NAD(+) biosynthesis; nicotinate D-ribonucleotide from quinolinate: step 1/1.</text>
</comment>
<reference evidence="15 16" key="1">
    <citation type="submission" date="2019-06" db="EMBL/GenBank/DDBJ databases">
        <title>Whole genome shotgun sequence of Acetobacter peroxydans NBRC 13755.</title>
        <authorList>
            <person name="Hosoyama A."/>
            <person name="Uohara A."/>
            <person name="Ohji S."/>
            <person name="Ichikawa N."/>
        </authorList>
    </citation>
    <scope>NUCLEOTIDE SEQUENCE [LARGE SCALE GENOMIC DNA]</scope>
    <source>
        <strain evidence="15 16">NBRC 13755</strain>
    </source>
</reference>
<dbReference type="InterPro" id="IPR002638">
    <property type="entry name" value="Quinolinate_PRibosylTrfase_C"/>
</dbReference>
<evidence type="ECO:0000256" key="7">
    <source>
        <dbReference type="ARBA" id="ARBA00022676"/>
    </source>
</evidence>
<dbReference type="InterPro" id="IPR036068">
    <property type="entry name" value="Nicotinate_pribotase-like_C"/>
</dbReference>
<dbReference type="EMBL" id="BJMV01000009">
    <property type="protein sequence ID" value="GEB86036.1"/>
    <property type="molecule type" value="Genomic_DNA"/>
</dbReference>
<organism evidence="15 16">
    <name type="scientific">Acetobacter peroxydans</name>
    <dbReference type="NCBI Taxonomy" id="104098"/>
    <lineage>
        <taxon>Bacteria</taxon>
        <taxon>Pseudomonadati</taxon>
        <taxon>Pseudomonadota</taxon>
        <taxon>Alphaproteobacteria</taxon>
        <taxon>Acetobacterales</taxon>
        <taxon>Acetobacteraceae</taxon>
        <taxon>Acetobacter</taxon>
    </lineage>
</organism>
<dbReference type="InterPro" id="IPR022412">
    <property type="entry name" value="Quinolinate_PRibosylTrfase_N"/>
</dbReference>
<keyword evidence="8 12" id="KW-0808">Transferase</keyword>
<keyword evidence="6" id="KW-0662">Pyridine nucleotide biosynthesis</keyword>
<dbReference type="AlphaFoldDB" id="A0A4Y3TUD2"/>
<evidence type="ECO:0000259" key="14">
    <source>
        <dbReference type="Pfam" id="PF02749"/>
    </source>
</evidence>
<evidence type="ECO:0000256" key="9">
    <source>
        <dbReference type="ARBA" id="ARBA00033102"/>
    </source>
</evidence>
<protein>
    <recommendedName>
        <fullName evidence="11">Probable nicotinate-nucleotide pyrophosphorylase [carboxylating]</fullName>
        <ecNumber evidence="5">2.4.2.19</ecNumber>
    </recommendedName>
    <alternativeName>
        <fullName evidence="9">Quinolinate phosphoribosyltransferase [decarboxylating]</fullName>
    </alternativeName>
</protein>
<evidence type="ECO:0000256" key="4">
    <source>
        <dbReference type="ARBA" id="ARBA00011218"/>
    </source>
</evidence>
<dbReference type="InterPro" id="IPR004393">
    <property type="entry name" value="NadC"/>
</dbReference>